<dbReference type="AlphaFoldDB" id="A0A1S6JKT9"/>
<keyword evidence="2" id="KW-0812">Transmembrane</keyword>
<protein>
    <recommendedName>
        <fullName evidence="6">Secreted protein</fullName>
    </recommendedName>
</protein>
<evidence type="ECO:0000256" key="1">
    <source>
        <dbReference type="SAM" id="MobiDB-lite"/>
    </source>
</evidence>
<organism evidence="4 5">
    <name type="scientific">Streptomyces pactum</name>
    <dbReference type="NCBI Taxonomy" id="68249"/>
    <lineage>
        <taxon>Bacteria</taxon>
        <taxon>Bacillati</taxon>
        <taxon>Actinomycetota</taxon>
        <taxon>Actinomycetes</taxon>
        <taxon>Kitasatosporales</taxon>
        <taxon>Streptomycetaceae</taxon>
        <taxon>Streptomyces</taxon>
    </lineage>
</organism>
<dbReference type="KEGG" id="spac:B1H29_33185"/>
<feature type="region of interest" description="Disordered" evidence="1">
    <location>
        <begin position="130"/>
        <end position="153"/>
    </location>
</feature>
<evidence type="ECO:0000256" key="2">
    <source>
        <dbReference type="SAM" id="Phobius"/>
    </source>
</evidence>
<feature type="signal peptide" evidence="3">
    <location>
        <begin position="1"/>
        <end position="43"/>
    </location>
</feature>
<sequence length="195" mass="19367">MYRRPCRRRAVHMRISSPLLRSGLTVAAVAALPVALAAGPAAAGPGISVSTTGTTVSVTTTACAQLNGSWGTASLLTGSQGDFAQGRQVALSGTSSGQSATWSGISPGTYTVIVMCSNNSTAGTQTVIVSAAPSPSPSRSASPSPSASPRGVLGGLGGAVQDYGTVTLVAGGALAGTGVIAAAWFLRRRSKPYRF</sequence>
<keyword evidence="2" id="KW-0472">Membrane</keyword>
<evidence type="ECO:0000256" key="3">
    <source>
        <dbReference type="SAM" id="SignalP"/>
    </source>
</evidence>
<feature type="compositionally biased region" description="Low complexity" evidence="1">
    <location>
        <begin position="130"/>
        <end position="150"/>
    </location>
</feature>
<gene>
    <name evidence="4" type="ORF">B1H29_33185</name>
</gene>
<evidence type="ECO:0008006" key="6">
    <source>
        <dbReference type="Google" id="ProtNLM"/>
    </source>
</evidence>
<keyword evidence="5" id="KW-1185">Reference proteome</keyword>
<reference evidence="4 5" key="1">
    <citation type="submission" date="2017-02" db="EMBL/GenBank/DDBJ databases">
        <title>Streptomyces pactum ACT12 Genome sequencing and assembly.</title>
        <authorList>
            <person name="Xue Q."/>
            <person name="Yan X."/>
            <person name="Jia L."/>
            <person name="Yan H."/>
        </authorList>
    </citation>
    <scope>NUCLEOTIDE SEQUENCE [LARGE SCALE GENOMIC DNA]</scope>
    <source>
        <strain evidence="4 5">ACT12</strain>
    </source>
</reference>
<feature type="transmembrane region" description="Helical" evidence="2">
    <location>
        <begin position="163"/>
        <end position="186"/>
    </location>
</feature>
<dbReference type="OrthoDB" id="4227578at2"/>
<keyword evidence="2" id="KW-1133">Transmembrane helix</keyword>
<evidence type="ECO:0000313" key="5">
    <source>
        <dbReference type="Proteomes" id="UP000189443"/>
    </source>
</evidence>
<feature type="chain" id="PRO_5039726529" description="Secreted protein" evidence="3">
    <location>
        <begin position="44"/>
        <end position="195"/>
    </location>
</feature>
<dbReference type="Proteomes" id="UP000189443">
    <property type="component" value="Chromosome"/>
</dbReference>
<keyword evidence="3" id="KW-0732">Signal</keyword>
<name>A0A1S6JKT9_9ACTN</name>
<accession>A0A1S6JKT9</accession>
<proteinExistence type="predicted"/>
<dbReference type="EMBL" id="CP019724">
    <property type="protein sequence ID" value="AQS72377.1"/>
    <property type="molecule type" value="Genomic_DNA"/>
</dbReference>
<evidence type="ECO:0000313" key="4">
    <source>
        <dbReference type="EMBL" id="AQS72377.1"/>
    </source>
</evidence>